<feature type="compositionally biased region" description="Basic and acidic residues" evidence="1">
    <location>
        <begin position="487"/>
        <end position="506"/>
    </location>
</feature>
<evidence type="ECO:0000313" key="6">
    <source>
        <dbReference type="Proteomes" id="UP000317881"/>
    </source>
</evidence>
<protein>
    <submittedName>
        <fullName evidence="5">Uncharacterized protein</fullName>
    </submittedName>
</protein>
<feature type="domain" description="vWA-MoxR associated protein middle region 0" evidence="2">
    <location>
        <begin position="115"/>
        <end position="223"/>
    </location>
</feature>
<name>A0A4Y3VPK9_9ACTN</name>
<dbReference type="Proteomes" id="UP000317881">
    <property type="component" value="Unassembled WGS sequence"/>
</dbReference>
<dbReference type="Pfam" id="PF20028">
    <property type="entry name" value="VMAP-C"/>
    <property type="match status" value="1"/>
</dbReference>
<evidence type="ECO:0000256" key="1">
    <source>
        <dbReference type="SAM" id="MobiDB-lite"/>
    </source>
</evidence>
<sequence length="523" mass="59263">MAGREVTGVEGRNPARVRNELVAEVVDVLQESATLRHTSSADLLVTMLGQELGAPVEPLRGEALRPWLLHLVEKCAGVPDGLPCLVRCLGYVEQQSTAVTALRRLVDEWEAVDFFDGADLHPLRPLLQEIRSASTLAAMARRASRSRTQELPSWCDTGWAVFLRLAGDNSAAKELPVSMAFLSLAADQLVEDGRRDAAERLRRWNRRQARTWGLEDKMAEWQRGSGVAEPVASSLMPAYLMIQFEPDGVDRDRYYLSHWRQSDAEGWHPVPGETLHLHRDELPSEVELLIEQTEERWSDLRQPVVLEFILPWELLGEPVEWWHKESDSPSPTPLVMDYAVLVRSFERLRRAAWHRPWHNKWRHFKERPADTHSYWNRPGHSHFHLERELKEDEHAVCLVLSEPPGTDSVTSRQEYLAGLRAGVPAMIWHRGDCSDPAFKEAVADIVQDRGLAGLLERTGRWRKDALAMGPEGWDNHVGRHLAILLDDPERRPVPPGPDHARGERPTGSEVHGTPAREPKGDPN</sequence>
<feature type="domain" description="Effector-associated" evidence="3">
    <location>
        <begin position="26"/>
        <end position="107"/>
    </location>
</feature>
<accession>A0A4Y3VPK9</accession>
<feature type="domain" description="vWA-MoxR associated protein C-terminal" evidence="4">
    <location>
        <begin position="252"/>
        <end position="488"/>
    </location>
</feature>
<organism evidence="5 6">
    <name type="scientific">Streptomyces spinoverrucosus</name>
    <dbReference type="NCBI Taxonomy" id="284043"/>
    <lineage>
        <taxon>Bacteria</taxon>
        <taxon>Bacillati</taxon>
        <taxon>Actinomycetota</taxon>
        <taxon>Actinomycetes</taxon>
        <taxon>Kitasatosporales</taxon>
        <taxon>Streptomycetaceae</taxon>
        <taxon>Streptomyces</taxon>
    </lineage>
</organism>
<gene>
    <name evidence="5" type="ORF">SSP24_52740</name>
</gene>
<dbReference type="Pfam" id="PF19956">
    <property type="entry name" value="EAD2"/>
    <property type="match status" value="1"/>
</dbReference>
<evidence type="ECO:0000259" key="3">
    <source>
        <dbReference type="Pfam" id="PF19956"/>
    </source>
</evidence>
<keyword evidence="6" id="KW-1185">Reference proteome</keyword>
<dbReference type="Pfam" id="PF19916">
    <property type="entry name" value="VMAP-M0"/>
    <property type="match status" value="1"/>
</dbReference>
<feature type="region of interest" description="Disordered" evidence="1">
    <location>
        <begin position="485"/>
        <end position="523"/>
    </location>
</feature>
<dbReference type="EMBL" id="BJND01000041">
    <property type="protein sequence ID" value="GEC07619.1"/>
    <property type="molecule type" value="Genomic_DNA"/>
</dbReference>
<dbReference type="InterPro" id="IPR045450">
    <property type="entry name" value="VMAP_C"/>
</dbReference>
<reference evidence="5 6" key="1">
    <citation type="submission" date="2019-06" db="EMBL/GenBank/DDBJ databases">
        <title>Whole genome shotgun sequence of Streptomyces spinoverrucosus NBRC 14228.</title>
        <authorList>
            <person name="Hosoyama A."/>
            <person name="Uohara A."/>
            <person name="Ohji S."/>
            <person name="Ichikawa N."/>
        </authorList>
    </citation>
    <scope>NUCLEOTIDE SEQUENCE [LARGE SCALE GENOMIC DNA]</scope>
    <source>
        <strain evidence="5 6">NBRC 14228</strain>
    </source>
</reference>
<dbReference type="InterPro" id="IPR045431">
    <property type="entry name" value="EAD2"/>
</dbReference>
<evidence type="ECO:0000259" key="2">
    <source>
        <dbReference type="Pfam" id="PF19916"/>
    </source>
</evidence>
<dbReference type="AlphaFoldDB" id="A0A4Y3VPK9"/>
<proteinExistence type="predicted"/>
<comment type="caution">
    <text evidence="5">The sequence shown here is derived from an EMBL/GenBank/DDBJ whole genome shotgun (WGS) entry which is preliminary data.</text>
</comment>
<dbReference type="InterPro" id="IPR045555">
    <property type="entry name" value="VMAP-M0"/>
</dbReference>
<evidence type="ECO:0000313" key="5">
    <source>
        <dbReference type="EMBL" id="GEC07619.1"/>
    </source>
</evidence>
<evidence type="ECO:0000259" key="4">
    <source>
        <dbReference type="Pfam" id="PF20028"/>
    </source>
</evidence>
<feature type="compositionally biased region" description="Basic and acidic residues" evidence="1">
    <location>
        <begin position="514"/>
        <end position="523"/>
    </location>
</feature>